<dbReference type="SMART" id="SM00641">
    <property type="entry name" value="Glyco_25"/>
    <property type="match status" value="1"/>
</dbReference>
<dbReference type="PANTHER" id="PTHR34135">
    <property type="entry name" value="LYSOZYME"/>
    <property type="match status" value="1"/>
</dbReference>
<feature type="region of interest" description="Disordered" evidence="4">
    <location>
        <begin position="193"/>
        <end position="229"/>
    </location>
</feature>
<dbReference type="SUPFAM" id="SSF51445">
    <property type="entry name" value="(Trans)glycosidases"/>
    <property type="match status" value="1"/>
</dbReference>
<dbReference type="EMBL" id="ASWH01000001">
    <property type="protein sequence ID" value="EOW81840.1"/>
    <property type="molecule type" value="Genomic_DNA"/>
</dbReference>
<protein>
    <recommendedName>
        <fullName evidence="7">Lysozyme</fullName>
    </recommendedName>
</protein>
<dbReference type="InterPro" id="IPR017853">
    <property type="entry name" value="GH"/>
</dbReference>
<keyword evidence="6" id="KW-1185">Reference proteome</keyword>
<keyword evidence="3" id="KW-0326">Glycosidase</keyword>
<name>A0ABN0MHZ5_9ENTE</name>
<dbReference type="RefSeq" id="WP_016250189.1">
    <property type="nucleotide sequence ID" value="NZ_ASWH01000001.1"/>
</dbReference>
<dbReference type="InterPro" id="IPR002053">
    <property type="entry name" value="Glyco_hydro_25"/>
</dbReference>
<dbReference type="Pfam" id="PF01183">
    <property type="entry name" value="Glyco_hydro_25"/>
    <property type="match status" value="1"/>
</dbReference>
<evidence type="ECO:0000256" key="4">
    <source>
        <dbReference type="SAM" id="MobiDB-lite"/>
    </source>
</evidence>
<dbReference type="PROSITE" id="PS51904">
    <property type="entry name" value="GLYCOSYL_HYDROL_F25_2"/>
    <property type="match status" value="1"/>
</dbReference>
<gene>
    <name evidence="5" type="ORF">I592_01140</name>
</gene>
<comment type="similarity">
    <text evidence="1">Belongs to the glycosyl hydrolase 25 family.</text>
</comment>
<sequence>MVLNVVDVASHQTVQQAITAGADACIVKATQGTGYINPKCDAQYQLAKQHGLLLGVYHYAGGGSPISEADYFLANIKGYIGEAILILDWEEYQNASYNNTNWARQFVNRVHEKTGVWCVLYGNRQDIDRCLNLVNDCALWFAGYPTNTQRDWNAPEFIYNISPWKSMIGWQYSAADVDRSKFYITKEQWNKYANPSQTNKPSPAPQPVKPNKTVDPTTAGQHFPIMQDPKFPQNKAHLDRFGPVGNKLVVEGWHTTASKHEFIIVMDRVKNKELARKEVKPIARPDVKKAFGLSYDQVGFKTEFDLAQFKGHSVIVLLRATNDPKGNTAGGFQDFYETRWYHDIK</sequence>
<accession>A0ABN0MHZ5</accession>
<evidence type="ECO:0000313" key="6">
    <source>
        <dbReference type="Proteomes" id="UP000014160"/>
    </source>
</evidence>
<evidence type="ECO:0000256" key="3">
    <source>
        <dbReference type="ARBA" id="ARBA00023295"/>
    </source>
</evidence>
<dbReference type="PANTHER" id="PTHR34135:SF2">
    <property type="entry name" value="LYSOZYME"/>
    <property type="match status" value="1"/>
</dbReference>
<reference evidence="5 6" key="1">
    <citation type="submission" date="2013-03" db="EMBL/GenBank/DDBJ databases">
        <title>The Genome Sequence of Enterococcus gilvus ATCC BAA-350 (PacBio/Illumina hybrid assembly).</title>
        <authorList>
            <consortium name="The Broad Institute Genomics Platform"/>
            <consortium name="The Broad Institute Genome Sequencing Center for Infectious Disease"/>
            <person name="Earl A."/>
            <person name="Russ C."/>
            <person name="Gilmore M."/>
            <person name="Surin D."/>
            <person name="Walker B."/>
            <person name="Young S."/>
            <person name="Zeng Q."/>
            <person name="Gargeya S."/>
            <person name="Fitzgerald M."/>
            <person name="Haas B."/>
            <person name="Abouelleil A."/>
            <person name="Allen A.W."/>
            <person name="Alvarado L."/>
            <person name="Arachchi H.M."/>
            <person name="Berlin A.M."/>
            <person name="Chapman S.B."/>
            <person name="Gainer-Dewar J."/>
            <person name="Goldberg J."/>
            <person name="Griggs A."/>
            <person name="Gujja S."/>
            <person name="Hansen M."/>
            <person name="Howarth C."/>
            <person name="Imamovic A."/>
            <person name="Ireland A."/>
            <person name="Larimer J."/>
            <person name="McCowan C."/>
            <person name="Murphy C."/>
            <person name="Pearson M."/>
            <person name="Poon T.W."/>
            <person name="Priest M."/>
            <person name="Roberts A."/>
            <person name="Saif S."/>
            <person name="Shea T."/>
            <person name="Sisk P."/>
            <person name="Sykes S."/>
            <person name="Wortman J."/>
            <person name="Nusbaum C."/>
            <person name="Birren B."/>
        </authorList>
    </citation>
    <scope>NUCLEOTIDE SEQUENCE [LARGE SCALE GENOMIC DNA]</scope>
    <source>
        <strain evidence="5 6">ATCC BAA-350</strain>
    </source>
</reference>
<organism evidence="5 6">
    <name type="scientific">Enterococcus gilvus ATCC BAA-350</name>
    <dbReference type="NCBI Taxonomy" id="1158614"/>
    <lineage>
        <taxon>Bacteria</taxon>
        <taxon>Bacillati</taxon>
        <taxon>Bacillota</taxon>
        <taxon>Bacilli</taxon>
        <taxon>Lactobacillales</taxon>
        <taxon>Enterococcaceae</taxon>
        <taxon>Enterococcus</taxon>
    </lineage>
</organism>
<proteinExistence type="inferred from homology"/>
<dbReference type="InterPro" id="IPR018077">
    <property type="entry name" value="Glyco_hydro_fam25_subgr"/>
</dbReference>
<evidence type="ECO:0000256" key="1">
    <source>
        <dbReference type="ARBA" id="ARBA00010646"/>
    </source>
</evidence>
<evidence type="ECO:0000256" key="2">
    <source>
        <dbReference type="ARBA" id="ARBA00022801"/>
    </source>
</evidence>
<keyword evidence="2" id="KW-0378">Hydrolase</keyword>
<evidence type="ECO:0000313" key="5">
    <source>
        <dbReference type="EMBL" id="EOW81840.1"/>
    </source>
</evidence>
<comment type="caution">
    <text evidence="5">The sequence shown here is derived from an EMBL/GenBank/DDBJ whole genome shotgun (WGS) entry which is preliminary data.</text>
</comment>
<evidence type="ECO:0008006" key="7">
    <source>
        <dbReference type="Google" id="ProtNLM"/>
    </source>
</evidence>
<dbReference type="Gene3D" id="3.20.20.80">
    <property type="entry name" value="Glycosidases"/>
    <property type="match status" value="1"/>
</dbReference>
<dbReference type="Proteomes" id="UP000014160">
    <property type="component" value="Unassembled WGS sequence"/>
</dbReference>